<organism evidence="1 2">
    <name type="scientific">Lactuca sativa</name>
    <name type="common">Garden lettuce</name>
    <dbReference type="NCBI Taxonomy" id="4236"/>
    <lineage>
        <taxon>Eukaryota</taxon>
        <taxon>Viridiplantae</taxon>
        <taxon>Streptophyta</taxon>
        <taxon>Embryophyta</taxon>
        <taxon>Tracheophyta</taxon>
        <taxon>Spermatophyta</taxon>
        <taxon>Magnoliopsida</taxon>
        <taxon>eudicotyledons</taxon>
        <taxon>Gunneridae</taxon>
        <taxon>Pentapetalae</taxon>
        <taxon>asterids</taxon>
        <taxon>campanulids</taxon>
        <taxon>Asterales</taxon>
        <taxon>Asteraceae</taxon>
        <taxon>Cichorioideae</taxon>
        <taxon>Cichorieae</taxon>
        <taxon>Lactucinae</taxon>
        <taxon>Lactuca</taxon>
    </lineage>
</organism>
<keyword evidence="2" id="KW-1185">Reference proteome</keyword>
<protein>
    <recommendedName>
        <fullName evidence="3">DDE Tnp4 domain-containing protein</fullName>
    </recommendedName>
</protein>
<evidence type="ECO:0000313" key="1">
    <source>
        <dbReference type="EMBL" id="KAJ0190820.1"/>
    </source>
</evidence>
<dbReference type="InterPro" id="IPR045249">
    <property type="entry name" value="HARBI1-like"/>
</dbReference>
<dbReference type="EMBL" id="NBSK02000008">
    <property type="protein sequence ID" value="KAJ0190820.1"/>
    <property type="molecule type" value="Genomic_DNA"/>
</dbReference>
<accession>A0A9R1UNK2</accession>
<dbReference type="AlphaFoldDB" id="A0A9R1UNK2"/>
<dbReference type="PANTHER" id="PTHR22930">
    <property type="match status" value="1"/>
</dbReference>
<reference evidence="1 2" key="1">
    <citation type="journal article" date="2017" name="Nat. Commun.">
        <title>Genome assembly with in vitro proximity ligation data and whole-genome triplication in lettuce.</title>
        <authorList>
            <person name="Reyes-Chin-Wo S."/>
            <person name="Wang Z."/>
            <person name="Yang X."/>
            <person name="Kozik A."/>
            <person name="Arikit S."/>
            <person name="Song C."/>
            <person name="Xia L."/>
            <person name="Froenicke L."/>
            <person name="Lavelle D.O."/>
            <person name="Truco M.J."/>
            <person name="Xia R."/>
            <person name="Zhu S."/>
            <person name="Xu C."/>
            <person name="Xu H."/>
            <person name="Xu X."/>
            <person name="Cox K."/>
            <person name="Korf I."/>
            <person name="Meyers B.C."/>
            <person name="Michelmore R.W."/>
        </authorList>
    </citation>
    <scope>NUCLEOTIDE SEQUENCE [LARGE SCALE GENOMIC DNA]</scope>
    <source>
        <strain evidence="2">cv. Salinas</strain>
        <tissue evidence="1">Seedlings</tissue>
    </source>
</reference>
<evidence type="ECO:0008006" key="3">
    <source>
        <dbReference type="Google" id="ProtNLM"/>
    </source>
</evidence>
<comment type="caution">
    <text evidence="1">The sequence shown here is derived from an EMBL/GenBank/DDBJ whole genome shotgun (WGS) entry which is preliminary data.</text>
</comment>
<sequence>MGVCDFNMCFTFVLAGWEGTAHDTRIFNEALQRSDHIFFIFNGWLINIMLLMPDIQIPDGANIRYHIPDFRCGHTTAIREPRGPKDKFNYLHSSLRNIIEQTFGVWKAR</sequence>
<evidence type="ECO:0000313" key="2">
    <source>
        <dbReference type="Proteomes" id="UP000235145"/>
    </source>
</evidence>
<dbReference type="Proteomes" id="UP000235145">
    <property type="component" value="Unassembled WGS sequence"/>
</dbReference>
<proteinExistence type="predicted"/>
<gene>
    <name evidence="1" type="ORF">LSAT_V11C800421790</name>
</gene>
<dbReference type="PANTHER" id="PTHR22930:SF221">
    <property type="entry name" value="NUCLEASE HARBI1"/>
    <property type="match status" value="1"/>
</dbReference>
<name>A0A9R1UNK2_LACSA</name>